<comment type="caution">
    <text evidence="14">The sequence shown here is derived from an EMBL/GenBank/DDBJ whole genome shotgun (WGS) entry which is preliminary data.</text>
</comment>
<proteinExistence type="predicted"/>
<dbReference type="InterPro" id="IPR001190">
    <property type="entry name" value="SRCR"/>
</dbReference>
<evidence type="ECO:0000256" key="10">
    <source>
        <dbReference type="SAM" id="Coils"/>
    </source>
</evidence>
<organism evidence="14 15">
    <name type="scientific">Chiloscyllium punctatum</name>
    <name type="common">Brownbanded bambooshark</name>
    <name type="synonym">Hemiscyllium punctatum</name>
    <dbReference type="NCBI Taxonomy" id="137246"/>
    <lineage>
        <taxon>Eukaryota</taxon>
        <taxon>Metazoa</taxon>
        <taxon>Chordata</taxon>
        <taxon>Craniata</taxon>
        <taxon>Vertebrata</taxon>
        <taxon>Chondrichthyes</taxon>
        <taxon>Elasmobranchii</taxon>
        <taxon>Galeomorphii</taxon>
        <taxon>Galeoidea</taxon>
        <taxon>Orectolobiformes</taxon>
        <taxon>Hemiscylliidae</taxon>
        <taxon>Chiloscyllium</taxon>
    </lineage>
</organism>
<keyword evidence="3" id="KW-0735">Signal-anchor</keyword>
<feature type="compositionally biased region" description="Basic and acidic residues" evidence="11">
    <location>
        <begin position="372"/>
        <end position="388"/>
    </location>
</feature>
<evidence type="ECO:0000256" key="9">
    <source>
        <dbReference type="PROSITE-ProRule" id="PRU00196"/>
    </source>
</evidence>
<dbReference type="PRINTS" id="PR00258">
    <property type="entry name" value="SPERACTRCPTR"/>
</dbReference>
<keyword evidence="15" id="KW-1185">Reference proteome</keyword>
<keyword evidence="7" id="KW-0675">Receptor</keyword>
<keyword evidence="6 9" id="KW-1015">Disulfide bond</keyword>
<protein>
    <recommendedName>
        <fullName evidence="13">SRCR domain-containing protein</fullName>
    </recommendedName>
</protein>
<keyword evidence="4 12" id="KW-1133">Transmembrane helix</keyword>
<dbReference type="Proteomes" id="UP000287033">
    <property type="component" value="Unassembled WGS sequence"/>
</dbReference>
<evidence type="ECO:0000256" key="12">
    <source>
        <dbReference type="SAM" id="Phobius"/>
    </source>
</evidence>
<evidence type="ECO:0000256" key="6">
    <source>
        <dbReference type="ARBA" id="ARBA00023157"/>
    </source>
</evidence>
<feature type="disulfide bond" evidence="9">
    <location>
        <begin position="433"/>
        <end position="494"/>
    </location>
</feature>
<feature type="region of interest" description="Disordered" evidence="11">
    <location>
        <begin position="333"/>
        <end position="393"/>
    </location>
</feature>
<evidence type="ECO:0000313" key="14">
    <source>
        <dbReference type="EMBL" id="GCC36177.1"/>
    </source>
</evidence>
<dbReference type="GO" id="GO:0005886">
    <property type="term" value="C:plasma membrane"/>
    <property type="evidence" value="ECO:0007669"/>
    <property type="project" value="TreeGrafter"/>
</dbReference>
<evidence type="ECO:0000256" key="3">
    <source>
        <dbReference type="ARBA" id="ARBA00022968"/>
    </source>
</evidence>
<name>A0A401T0M7_CHIPU</name>
<dbReference type="PANTHER" id="PTHR48071:SF24">
    <property type="entry name" value="DELETED IN MALIGNANT BRAIN TUMORS 1 PROTEIN-LIKE"/>
    <property type="match status" value="1"/>
</dbReference>
<evidence type="ECO:0000313" key="15">
    <source>
        <dbReference type="Proteomes" id="UP000287033"/>
    </source>
</evidence>
<dbReference type="AlphaFoldDB" id="A0A401T0M7"/>
<accession>A0A401T0M7</accession>
<evidence type="ECO:0000256" key="1">
    <source>
        <dbReference type="ARBA" id="ARBA00004606"/>
    </source>
</evidence>
<dbReference type="Gene3D" id="3.10.250.10">
    <property type="entry name" value="SRCR-like domain"/>
    <property type="match status" value="1"/>
</dbReference>
<dbReference type="PROSITE" id="PS00420">
    <property type="entry name" value="SRCR_1"/>
    <property type="match status" value="1"/>
</dbReference>
<comment type="subcellular location">
    <subcellularLocation>
        <location evidence="1">Membrane</location>
        <topology evidence="1">Single-pass type II membrane protein</topology>
    </subcellularLocation>
</comment>
<dbReference type="GO" id="GO:0004252">
    <property type="term" value="F:serine-type endopeptidase activity"/>
    <property type="evidence" value="ECO:0007669"/>
    <property type="project" value="TreeGrafter"/>
</dbReference>
<evidence type="ECO:0000256" key="4">
    <source>
        <dbReference type="ARBA" id="ARBA00022989"/>
    </source>
</evidence>
<feature type="domain" description="SRCR" evidence="13">
    <location>
        <begin position="395"/>
        <end position="495"/>
    </location>
</feature>
<dbReference type="PANTHER" id="PTHR48071">
    <property type="entry name" value="SRCR DOMAIN-CONTAINING PROTEIN"/>
    <property type="match status" value="1"/>
</dbReference>
<keyword evidence="10" id="KW-0175">Coiled coil</keyword>
<evidence type="ECO:0000256" key="2">
    <source>
        <dbReference type="ARBA" id="ARBA00022692"/>
    </source>
</evidence>
<dbReference type="STRING" id="137246.A0A401T0M7"/>
<evidence type="ECO:0000259" key="13">
    <source>
        <dbReference type="PROSITE" id="PS50287"/>
    </source>
</evidence>
<dbReference type="Gene3D" id="1.20.1480.30">
    <property type="entry name" value="Designed four-helix bundle protein"/>
    <property type="match status" value="1"/>
</dbReference>
<evidence type="ECO:0000256" key="7">
    <source>
        <dbReference type="ARBA" id="ARBA00023170"/>
    </source>
</evidence>
<gene>
    <name evidence="14" type="ORF">chiPu_0014669</name>
</gene>
<evidence type="ECO:0000256" key="11">
    <source>
        <dbReference type="SAM" id="MobiDB-lite"/>
    </source>
</evidence>
<dbReference type="GO" id="GO:0031638">
    <property type="term" value="P:zymogen activation"/>
    <property type="evidence" value="ECO:0007669"/>
    <property type="project" value="TreeGrafter"/>
</dbReference>
<evidence type="ECO:0000256" key="5">
    <source>
        <dbReference type="ARBA" id="ARBA00023136"/>
    </source>
</evidence>
<dbReference type="OMA" id="LCDEVST"/>
<feature type="transmembrane region" description="Helical" evidence="12">
    <location>
        <begin position="63"/>
        <end position="84"/>
    </location>
</feature>
<keyword evidence="2 12" id="KW-0812">Transmembrane</keyword>
<dbReference type="FunFam" id="3.10.250.10:FF:000011">
    <property type="entry name" value="Scavenger receptor class A member 5"/>
    <property type="match status" value="1"/>
</dbReference>
<dbReference type="Pfam" id="PF00530">
    <property type="entry name" value="SRCR"/>
    <property type="match status" value="1"/>
</dbReference>
<dbReference type="Pfam" id="PF01391">
    <property type="entry name" value="Collagen"/>
    <property type="match status" value="1"/>
</dbReference>
<feature type="disulfide bond" evidence="9">
    <location>
        <begin position="464"/>
        <end position="474"/>
    </location>
</feature>
<keyword evidence="8" id="KW-0325">Glycoprotein</keyword>
<feature type="coiled-coil region" evidence="10">
    <location>
        <begin position="142"/>
        <end position="176"/>
    </location>
</feature>
<dbReference type="SUPFAM" id="SSF56487">
    <property type="entry name" value="SRCR-like"/>
    <property type="match status" value="1"/>
</dbReference>
<dbReference type="OrthoDB" id="536948at2759"/>
<sequence>MENKDLPLIENEFQENGSMYEESLEFDGRNLSKLNLCEERPAGRRGTTSNFCNHWNSMAGMKCAIVVLYLLVFLICIGIIIVAVPRYQSPPSDWKILTENVTNLGEGFKDMRQTMEQKAPKEDVMDNIFKLQELFQNHTILFLQLSQSVQKLENKLQSFEARMDDINASVNDLDDDLQQFSSTNRQEIYNLSISINSAQGTLRHQQANLKQITSNVGNLSRQIKEARWTLNTVNGTFTEDISIHHASLLQLQIQVANVSEDAKMLKVIQQNIEKQLKDEVAILSNVTEDLRLKDWEHSITLKNLTLVQGPPGPKGEKGDDGLDGLPGLTGVAGKRGLPGLTGAPGIPGLKGDPGERGLPGFSVKGQKGSWGRRGERGRKGEKGEKGDQGELGPIIRLVNGSGPHEGRVEVFYDQLWGTVCDDKWDKQDAEVVCRMLGYKEAYEIHTANKFGQGTGHIWMDDVACTGVEETILQCKFSGWGKTNCGHAEDAGVVCKID</sequence>
<dbReference type="InterPro" id="IPR008160">
    <property type="entry name" value="Collagen"/>
</dbReference>
<keyword evidence="5 12" id="KW-0472">Membrane</keyword>
<feature type="disulfide bond" evidence="9">
    <location>
        <begin position="420"/>
        <end position="484"/>
    </location>
</feature>
<reference evidence="14 15" key="1">
    <citation type="journal article" date="2018" name="Nat. Ecol. Evol.">
        <title>Shark genomes provide insights into elasmobranch evolution and the origin of vertebrates.</title>
        <authorList>
            <person name="Hara Y"/>
            <person name="Yamaguchi K"/>
            <person name="Onimaru K"/>
            <person name="Kadota M"/>
            <person name="Koyanagi M"/>
            <person name="Keeley SD"/>
            <person name="Tatsumi K"/>
            <person name="Tanaka K"/>
            <person name="Motone F"/>
            <person name="Kageyama Y"/>
            <person name="Nozu R"/>
            <person name="Adachi N"/>
            <person name="Nishimura O"/>
            <person name="Nakagawa R"/>
            <person name="Tanegashima C"/>
            <person name="Kiyatake I"/>
            <person name="Matsumoto R"/>
            <person name="Murakumo K"/>
            <person name="Nishida K"/>
            <person name="Terakita A"/>
            <person name="Kuratani S"/>
            <person name="Sato K"/>
            <person name="Hyodo S Kuraku.S."/>
        </authorList>
    </citation>
    <scope>NUCLEOTIDE SEQUENCE [LARGE SCALE GENOMIC DNA]</scope>
</reference>
<dbReference type="InterPro" id="IPR036772">
    <property type="entry name" value="SRCR-like_dom_sf"/>
</dbReference>
<dbReference type="EMBL" id="BEZZ01000794">
    <property type="protein sequence ID" value="GCC36177.1"/>
    <property type="molecule type" value="Genomic_DNA"/>
</dbReference>
<evidence type="ECO:0000256" key="8">
    <source>
        <dbReference type="ARBA" id="ARBA00023180"/>
    </source>
</evidence>
<dbReference type="PROSITE" id="PS50287">
    <property type="entry name" value="SRCR_2"/>
    <property type="match status" value="1"/>
</dbReference>
<dbReference type="SMART" id="SM00202">
    <property type="entry name" value="SR"/>
    <property type="match status" value="1"/>
</dbReference>